<dbReference type="InterPro" id="IPR029526">
    <property type="entry name" value="PGBD"/>
</dbReference>
<evidence type="ECO:0000313" key="3">
    <source>
        <dbReference type="Proteomes" id="UP001652740"/>
    </source>
</evidence>
<gene>
    <name evidence="4" type="primary">LOC128201966</name>
</gene>
<dbReference type="GeneID" id="128201966"/>
<reference evidence="4" key="1">
    <citation type="submission" date="2025-08" db="UniProtKB">
        <authorList>
            <consortium name="RefSeq"/>
        </authorList>
    </citation>
    <scope>IDENTIFICATION</scope>
    <source>
        <tissue evidence="4">Whole larvae</tissue>
    </source>
</reference>
<dbReference type="Pfam" id="PF13843">
    <property type="entry name" value="DDE_Tnp_1_7"/>
    <property type="match status" value="1"/>
</dbReference>
<accession>A0ABM3MYU3</accession>
<name>A0ABM3MYU3_GALME</name>
<feature type="region of interest" description="Disordered" evidence="1">
    <location>
        <begin position="16"/>
        <end position="37"/>
    </location>
</feature>
<sequence length="311" mass="36294">MSRKVADRDIEQLLAALEDGNISEDGLEDESDDEESFVSNARELIQELKDEDAEDHEAAPSDQSLIQDFPGSMQEDHEHHVEFDKRKLLWKKDSLLYDESKIIHQPSTTGPAITELDTPYKCFLHYFTPDFLQKIVDETNLYAVQKNPSISFTTTVGELKKFIGILLFMSVEHFPSARSYWHSKFGYDPVKSVMPVNRFEMIRSYLHFNDNNKHLPRDHSDHDRLHKIRPVIEQLNTTFSSVAIDQRLSIDEQMCSTKIAHFLKQYLPNKPHKWGYKLFVLCNLMGYAYRFEVYSGQEEKKKNQPMNLISE</sequence>
<evidence type="ECO:0000256" key="1">
    <source>
        <dbReference type="SAM" id="MobiDB-lite"/>
    </source>
</evidence>
<dbReference type="PANTHER" id="PTHR47272">
    <property type="entry name" value="DDE_TNP_1_7 DOMAIN-CONTAINING PROTEIN"/>
    <property type="match status" value="1"/>
</dbReference>
<organism evidence="3 4">
    <name type="scientific">Galleria mellonella</name>
    <name type="common">Greater wax moth</name>
    <dbReference type="NCBI Taxonomy" id="7137"/>
    <lineage>
        <taxon>Eukaryota</taxon>
        <taxon>Metazoa</taxon>
        <taxon>Ecdysozoa</taxon>
        <taxon>Arthropoda</taxon>
        <taxon>Hexapoda</taxon>
        <taxon>Insecta</taxon>
        <taxon>Pterygota</taxon>
        <taxon>Neoptera</taxon>
        <taxon>Endopterygota</taxon>
        <taxon>Lepidoptera</taxon>
        <taxon>Glossata</taxon>
        <taxon>Ditrysia</taxon>
        <taxon>Pyraloidea</taxon>
        <taxon>Pyralidae</taxon>
        <taxon>Galleriinae</taxon>
        <taxon>Galleria</taxon>
    </lineage>
</organism>
<dbReference type="RefSeq" id="XP_052756514.1">
    <property type="nucleotide sequence ID" value="XM_052900554.1"/>
</dbReference>
<dbReference type="Proteomes" id="UP001652740">
    <property type="component" value="Unplaced"/>
</dbReference>
<proteinExistence type="predicted"/>
<dbReference type="PANTHER" id="PTHR47272:SF1">
    <property type="entry name" value="PIGGYBAC TRANSPOSABLE ELEMENT-DERIVED PROTEIN 3-LIKE"/>
    <property type="match status" value="1"/>
</dbReference>
<feature type="compositionally biased region" description="Acidic residues" evidence="1">
    <location>
        <begin position="21"/>
        <end position="36"/>
    </location>
</feature>
<keyword evidence="3" id="KW-1185">Reference proteome</keyword>
<protein>
    <submittedName>
        <fullName evidence="4">PiggyBac transposable element-derived protein 2-like</fullName>
    </submittedName>
</protein>
<feature type="domain" description="PiggyBac transposable element-derived protein" evidence="2">
    <location>
        <begin position="118"/>
        <end position="305"/>
    </location>
</feature>
<evidence type="ECO:0000259" key="2">
    <source>
        <dbReference type="Pfam" id="PF13843"/>
    </source>
</evidence>
<evidence type="ECO:0000313" key="4">
    <source>
        <dbReference type="RefSeq" id="XP_052756514.1"/>
    </source>
</evidence>